<dbReference type="OrthoDB" id="166611at2759"/>
<gene>
    <name evidence="8" type="ORF">EYF80_041104</name>
</gene>
<evidence type="ECO:0000256" key="3">
    <source>
        <dbReference type="ARBA" id="ARBA00014087"/>
    </source>
</evidence>
<evidence type="ECO:0000256" key="1">
    <source>
        <dbReference type="ARBA" id="ARBA00004138"/>
    </source>
</evidence>
<keyword evidence="5" id="KW-0969">Cilium</keyword>
<keyword evidence="6" id="KW-0966">Cell projection</keyword>
<dbReference type="GO" id="GO:0008017">
    <property type="term" value="F:microtubule binding"/>
    <property type="evidence" value="ECO:0007669"/>
    <property type="project" value="TreeGrafter"/>
</dbReference>
<feature type="compositionally biased region" description="Polar residues" evidence="7">
    <location>
        <begin position="320"/>
        <end position="329"/>
    </location>
</feature>
<comment type="subcellular location">
    <subcellularLocation>
        <location evidence="1">Cell projection</location>
        <location evidence="1">Cilium</location>
    </subcellularLocation>
</comment>
<feature type="region of interest" description="Disordered" evidence="7">
    <location>
        <begin position="303"/>
        <end position="344"/>
    </location>
</feature>
<dbReference type="EMBL" id="SRLO01000685">
    <property type="protein sequence ID" value="TNN48686.1"/>
    <property type="molecule type" value="Genomic_DNA"/>
</dbReference>
<comment type="caution">
    <text evidence="8">The sequence shown here is derived from an EMBL/GenBank/DDBJ whole genome shotgun (WGS) entry which is preliminary data.</text>
</comment>
<evidence type="ECO:0000256" key="4">
    <source>
        <dbReference type="ARBA" id="ARBA00023054"/>
    </source>
</evidence>
<evidence type="ECO:0000256" key="2">
    <source>
        <dbReference type="ARBA" id="ARBA00010841"/>
    </source>
</evidence>
<feature type="region of interest" description="Disordered" evidence="7">
    <location>
        <begin position="1"/>
        <end position="37"/>
    </location>
</feature>
<dbReference type="PANTHER" id="PTHR31954:SF1">
    <property type="entry name" value="CILIA- AND FLAGELLA-ASSOCIATED PROTEIN 157"/>
    <property type="match status" value="1"/>
</dbReference>
<dbReference type="GO" id="GO:0036064">
    <property type="term" value="C:ciliary basal body"/>
    <property type="evidence" value="ECO:0007669"/>
    <property type="project" value="TreeGrafter"/>
</dbReference>
<reference evidence="8 9" key="1">
    <citation type="submission" date="2019-03" db="EMBL/GenBank/DDBJ databases">
        <title>First draft genome of Liparis tanakae, snailfish: a comprehensive survey of snailfish specific genes.</title>
        <authorList>
            <person name="Kim W."/>
            <person name="Song I."/>
            <person name="Jeong J.-H."/>
            <person name="Kim D."/>
            <person name="Kim S."/>
            <person name="Ryu S."/>
            <person name="Song J.Y."/>
            <person name="Lee S.K."/>
        </authorList>
    </citation>
    <scope>NUCLEOTIDE SEQUENCE [LARGE SCALE GENOMIC DNA]</scope>
    <source>
        <tissue evidence="8">Muscle</tissue>
    </source>
</reference>
<feature type="compositionally biased region" description="Basic and acidic residues" evidence="7">
    <location>
        <begin position="7"/>
        <end position="21"/>
    </location>
</feature>
<dbReference type="PANTHER" id="PTHR31954">
    <property type="entry name" value="CILIA- AND FLAGELLA-ASSOCIATED PROTEIN 157"/>
    <property type="match status" value="1"/>
</dbReference>
<keyword evidence="9" id="KW-1185">Reference proteome</keyword>
<protein>
    <recommendedName>
        <fullName evidence="3">Cilia- and flagella-associated protein 157</fullName>
    </recommendedName>
</protein>
<evidence type="ECO:0000256" key="5">
    <source>
        <dbReference type="ARBA" id="ARBA00023069"/>
    </source>
</evidence>
<keyword evidence="4" id="KW-0175">Coiled coil</keyword>
<evidence type="ECO:0000256" key="6">
    <source>
        <dbReference type="ARBA" id="ARBA00023273"/>
    </source>
</evidence>
<dbReference type="InterPro" id="IPR038844">
    <property type="entry name" value="CFAP157"/>
</dbReference>
<proteinExistence type="inferred from homology"/>
<name>A0A4Z2G538_9TELE</name>
<dbReference type="Proteomes" id="UP000314294">
    <property type="component" value="Unassembled WGS sequence"/>
</dbReference>
<evidence type="ECO:0000313" key="9">
    <source>
        <dbReference type="Proteomes" id="UP000314294"/>
    </source>
</evidence>
<sequence>MPKKKEKKQDDVKKTQKKEKSSSPAAGSGSEDREKELYLLQARHLSEQLERYQLESDHQERRQKELISRYAALEKEKSDIVDFLKRSVLEKEVEAEELTEQLESQQRVAGEQEAALRLQLEELREELRGRVVEQLTVKCRQLQAELEDGRQQGARLQSDHAGVLLELEALRRDRASLSERSADGTAEVSRLEAELRDERRRSNRMRSIMREAAEALRGALREVRTDREEDEGEEEGEGWKRLMEKLLLLLDRPKHDRLEESLTSDLSASGALVLDPVALDPVALDPALSLRFQLARYRPGDLGLVPQPKQKAVTHRTLNRKPSNQNAAGSLTRAGSRKSFTGPK</sequence>
<evidence type="ECO:0000313" key="8">
    <source>
        <dbReference type="EMBL" id="TNN48686.1"/>
    </source>
</evidence>
<dbReference type="AlphaFoldDB" id="A0A4Z2G538"/>
<evidence type="ECO:0000256" key="7">
    <source>
        <dbReference type="SAM" id="MobiDB-lite"/>
    </source>
</evidence>
<comment type="similarity">
    <text evidence="2">Belongs to the CFAP157 family.</text>
</comment>
<accession>A0A4Z2G538</accession>
<organism evidence="8 9">
    <name type="scientific">Liparis tanakae</name>
    <name type="common">Tanaka's snailfish</name>
    <dbReference type="NCBI Taxonomy" id="230148"/>
    <lineage>
        <taxon>Eukaryota</taxon>
        <taxon>Metazoa</taxon>
        <taxon>Chordata</taxon>
        <taxon>Craniata</taxon>
        <taxon>Vertebrata</taxon>
        <taxon>Euteleostomi</taxon>
        <taxon>Actinopterygii</taxon>
        <taxon>Neopterygii</taxon>
        <taxon>Teleostei</taxon>
        <taxon>Neoteleostei</taxon>
        <taxon>Acanthomorphata</taxon>
        <taxon>Eupercaria</taxon>
        <taxon>Perciformes</taxon>
        <taxon>Cottioidei</taxon>
        <taxon>Cottales</taxon>
        <taxon>Liparidae</taxon>
        <taxon>Liparis</taxon>
    </lineage>
</organism>